<evidence type="ECO:0000313" key="7">
    <source>
        <dbReference type="EMBL" id="VFJ60142.1"/>
    </source>
</evidence>
<dbReference type="GO" id="GO:0009055">
    <property type="term" value="F:electron transfer activity"/>
    <property type="evidence" value="ECO:0007669"/>
    <property type="project" value="InterPro"/>
</dbReference>
<evidence type="ECO:0000256" key="5">
    <source>
        <dbReference type="SAM" id="MobiDB-lite"/>
    </source>
</evidence>
<keyword evidence="1 4" id="KW-0349">Heme</keyword>
<evidence type="ECO:0000259" key="6">
    <source>
        <dbReference type="PROSITE" id="PS51007"/>
    </source>
</evidence>
<keyword evidence="2 4" id="KW-0479">Metal-binding</keyword>
<gene>
    <name evidence="7" type="ORF">BECKDK2373B_GA0170837_10907</name>
</gene>
<dbReference type="Pfam" id="PF00034">
    <property type="entry name" value="Cytochrom_C"/>
    <property type="match status" value="1"/>
</dbReference>
<name>A0A450T1K6_9GAMM</name>
<sequence length="232" mass="25800">MARNRLFRSFRYRKNDDFERTGVRIEARLPSFPARRADFSPLPLFICGLFSVAVFLPQTLAAQETAEAKKVDDVQEVAEARKAPDVRKTTEAKKTTNAQETAEKATPELVAYQVVDFGIPDSLTGKPGDPDKGRALAIQRKKGNCLACHAMPIPEEEDHGNTGPDLAQVASRLDVPLLRLRVVDPKRVNPETMMPAFYKIDGLHRVAEKFQGKPILTAEEVEDVVAYLATLK</sequence>
<dbReference type="EMBL" id="CAADEX010000090">
    <property type="protein sequence ID" value="VFJ60142.1"/>
    <property type="molecule type" value="Genomic_DNA"/>
</dbReference>
<dbReference type="SUPFAM" id="SSF46626">
    <property type="entry name" value="Cytochrome c"/>
    <property type="match status" value="1"/>
</dbReference>
<feature type="compositionally biased region" description="Basic and acidic residues" evidence="5">
    <location>
        <begin position="82"/>
        <end position="94"/>
    </location>
</feature>
<dbReference type="GO" id="GO:0020037">
    <property type="term" value="F:heme binding"/>
    <property type="evidence" value="ECO:0007669"/>
    <property type="project" value="InterPro"/>
</dbReference>
<feature type="region of interest" description="Disordered" evidence="5">
    <location>
        <begin position="82"/>
        <end position="103"/>
    </location>
</feature>
<dbReference type="Gene3D" id="1.10.760.10">
    <property type="entry name" value="Cytochrome c-like domain"/>
    <property type="match status" value="1"/>
</dbReference>
<keyword evidence="3 4" id="KW-0408">Iron</keyword>
<evidence type="ECO:0000256" key="4">
    <source>
        <dbReference type="PROSITE-ProRule" id="PRU00433"/>
    </source>
</evidence>
<dbReference type="InterPro" id="IPR036909">
    <property type="entry name" value="Cyt_c-like_dom_sf"/>
</dbReference>
<dbReference type="InterPro" id="IPR009056">
    <property type="entry name" value="Cyt_c-like_dom"/>
</dbReference>
<evidence type="ECO:0000256" key="3">
    <source>
        <dbReference type="ARBA" id="ARBA00023004"/>
    </source>
</evidence>
<dbReference type="InterPro" id="IPR030999">
    <property type="entry name" value="Thiosulf_SoxX"/>
</dbReference>
<accession>A0A450T1K6</accession>
<organism evidence="7">
    <name type="scientific">Candidatus Kentrum sp. DK</name>
    <dbReference type="NCBI Taxonomy" id="2126562"/>
    <lineage>
        <taxon>Bacteria</taxon>
        <taxon>Pseudomonadati</taxon>
        <taxon>Pseudomonadota</taxon>
        <taxon>Gammaproteobacteria</taxon>
        <taxon>Candidatus Kentrum</taxon>
    </lineage>
</organism>
<reference evidence="7" key="1">
    <citation type="submission" date="2019-02" db="EMBL/GenBank/DDBJ databases">
        <authorList>
            <person name="Gruber-Vodicka R. H."/>
            <person name="Seah K. B. B."/>
        </authorList>
    </citation>
    <scope>NUCLEOTIDE SEQUENCE</scope>
    <source>
        <strain evidence="7">BECK_DK47</strain>
    </source>
</reference>
<dbReference type="GO" id="GO:0046872">
    <property type="term" value="F:metal ion binding"/>
    <property type="evidence" value="ECO:0007669"/>
    <property type="project" value="UniProtKB-KW"/>
</dbReference>
<evidence type="ECO:0000256" key="1">
    <source>
        <dbReference type="ARBA" id="ARBA00022617"/>
    </source>
</evidence>
<feature type="domain" description="Cytochrome c" evidence="6">
    <location>
        <begin position="128"/>
        <end position="232"/>
    </location>
</feature>
<dbReference type="NCBIfam" id="TIGR04485">
    <property type="entry name" value="thiosulf_SoxX"/>
    <property type="match status" value="1"/>
</dbReference>
<proteinExistence type="predicted"/>
<protein>
    <submittedName>
        <fullName evidence="7">Sulfur oxidation c-type cytochrome SoxX</fullName>
    </submittedName>
</protein>
<dbReference type="AlphaFoldDB" id="A0A450T1K6"/>
<dbReference type="PROSITE" id="PS51007">
    <property type="entry name" value="CYTC"/>
    <property type="match status" value="1"/>
</dbReference>
<evidence type="ECO:0000256" key="2">
    <source>
        <dbReference type="ARBA" id="ARBA00022723"/>
    </source>
</evidence>